<proteinExistence type="predicted"/>
<dbReference type="Proteomes" id="UP000886501">
    <property type="component" value="Unassembled WGS sequence"/>
</dbReference>
<dbReference type="EMBL" id="MU118034">
    <property type="protein sequence ID" value="KAF9647406.1"/>
    <property type="molecule type" value="Genomic_DNA"/>
</dbReference>
<reference evidence="1" key="1">
    <citation type="submission" date="2019-10" db="EMBL/GenBank/DDBJ databases">
        <authorList>
            <consortium name="DOE Joint Genome Institute"/>
            <person name="Kuo A."/>
            <person name="Miyauchi S."/>
            <person name="Kiss E."/>
            <person name="Drula E."/>
            <person name="Kohler A."/>
            <person name="Sanchez-Garcia M."/>
            <person name="Andreopoulos B."/>
            <person name="Barry K.W."/>
            <person name="Bonito G."/>
            <person name="Buee M."/>
            <person name="Carver A."/>
            <person name="Chen C."/>
            <person name="Cichocki N."/>
            <person name="Clum A."/>
            <person name="Culley D."/>
            <person name="Crous P.W."/>
            <person name="Fauchery L."/>
            <person name="Girlanda M."/>
            <person name="Hayes R."/>
            <person name="Keri Z."/>
            <person name="Labutti K."/>
            <person name="Lipzen A."/>
            <person name="Lombard V."/>
            <person name="Magnuson J."/>
            <person name="Maillard F."/>
            <person name="Morin E."/>
            <person name="Murat C."/>
            <person name="Nolan M."/>
            <person name="Ohm R."/>
            <person name="Pangilinan J."/>
            <person name="Pereira M."/>
            <person name="Perotto S."/>
            <person name="Peter M."/>
            <person name="Riley R."/>
            <person name="Sitrit Y."/>
            <person name="Stielow B."/>
            <person name="Szollosi G."/>
            <person name="Zifcakova L."/>
            <person name="Stursova M."/>
            <person name="Spatafora J.W."/>
            <person name="Tedersoo L."/>
            <person name="Vaario L.-M."/>
            <person name="Yamada A."/>
            <person name="Yan M."/>
            <person name="Wang P."/>
            <person name="Xu J."/>
            <person name="Bruns T."/>
            <person name="Baldrian P."/>
            <person name="Vilgalys R."/>
            <person name="Henrissat B."/>
            <person name="Grigoriev I.V."/>
            <person name="Hibbett D."/>
            <person name="Nagy L.G."/>
            <person name="Martin F.M."/>
        </authorList>
    </citation>
    <scope>NUCLEOTIDE SEQUENCE</scope>
    <source>
        <strain evidence="1">P2</strain>
    </source>
</reference>
<organism evidence="1 2">
    <name type="scientific">Thelephora ganbajun</name>
    <name type="common">Ganba fungus</name>
    <dbReference type="NCBI Taxonomy" id="370292"/>
    <lineage>
        <taxon>Eukaryota</taxon>
        <taxon>Fungi</taxon>
        <taxon>Dikarya</taxon>
        <taxon>Basidiomycota</taxon>
        <taxon>Agaricomycotina</taxon>
        <taxon>Agaricomycetes</taxon>
        <taxon>Thelephorales</taxon>
        <taxon>Thelephoraceae</taxon>
        <taxon>Thelephora</taxon>
    </lineage>
</organism>
<reference evidence="1" key="2">
    <citation type="journal article" date="2020" name="Nat. Commun.">
        <title>Large-scale genome sequencing of mycorrhizal fungi provides insights into the early evolution of symbiotic traits.</title>
        <authorList>
            <person name="Miyauchi S."/>
            <person name="Kiss E."/>
            <person name="Kuo A."/>
            <person name="Drula E."/>
            <person name="Kohler A."/>
            <person name="Sanchez-Garcia M."/>
            <person name="Morin E."/>
            <person name="Andreopoulos B."/>
            <person name="Barry K.W."/>
            <person name="Bonito G."/>
            <person name="Buee M."/>
            <person name="Carver A."/>
            <person name="Chen C."/>
            <person name="Cichocki N."/>
            <person name="Clum A."/>
            <person name="Culley D."/>
            <person name="Crous P.W."/>
            <person name="Fauchery L."/>
            <person name="Girlanda M."/>
            <person name="Hayes R.D."/>
            <person name="Keri Z."/>
            <person name="LaButti K."/>
            <person name="Lipzen A."/>
            <person name="Lombard V."/>
            <person name="Magnuson J."/>
            <person name="Maillard F."/>
            <person name="Murat C."/>
            <person name="Nolan M."/>
            <person name="Ohm R.A."/>
            <person name="Pangilinan J."/>
            <person name="Pereira M.F."/>
            <person name="Perotto S."/>
            <person name="Peter M."/>
            <person name="Pfister S."/>
            <person name="Riley R."/>
            <person name="Sitrit Y."/>
            <person name="Stielow J.B."/>
            <person name="Szollosi G."/>
            <person name="Zifcakova L."/>
            <person name="Stursova M."/>
            <person name="Spatafora J.W."/>
            <person name="Tedersoo L."/>
            <person name="Vaario L.M."/>
            <person name="Yamada A."/>
            <person name="Yan M."/>
            <person name="Wang P."/>
            <person name="Xu J."/>
            <person name="Bruns T."/>
            <person name="Baldrian P."/>
            <person name="Vilgalys R."/>
            <person name="Dunand C."/>
            <person name="Henrissat B."/>
            <person name="Grigoriev I.V."/>
            <person name="Hibbett D."/>
            <person name="Nagy L.G."/>
            <person name="Martin F.M."/>
        </authorList>
    </citation>
    <scope>NUCLEOTIDE SEQUENCE</scope>
    <source>
        <strain evidence="1">P2</strain>
    </source>
</reference>
<comment type="caution">
    <text evidence="1">The sequence shown here is derived from an EMBL/GenBank/DDBJ whole genome shotgun (WGS) entry which is preliminary data.</text>
</comment>
<keyword evidence="2" id="KW-1185">Reference proteome</keyword>
<evidence type="ECO:0000313" key="1">
    <source>
        <dbReference type="EMBL" id="KAF9647406.1"/>
    </source>
</evidence>
<accession>A0ACB6ZCT1</accession>
<evidence type="ECO:0000313" key="2">
    <source>
        <dbReference type="Proteomes" id="UP000886501"/>
    </source>
</evidence>
<name>A0ACB6ZCT1_THEGA</name>
<gene>
    <name evidence="1" type="ORF">BDM02DRAFT_2694159</name>
</gene>
<sequence>MARSDRGDIRFPMSEPWPPSCGTYPLSHHSFLGHLRRARPEISVTYRTLDPRFTHKASVRTSELPPANRGPRRTPEVPVWQGGAGLAGQPLPMETIHLLLDSTRLLFHLF</sequence>
<protein>
    <submittedName>
        <fullName evidence="1">Uncharacterized protein</fullName>
    </submittedName>
</protein>